<feature type="transmembrane region" description="Helical" evidence="1">
    <location>
        <begin position="72"/>
        <end position="91"/>
    </location>
</feature>
<comment type="caution">
    <text evidence="2">The sequence shown here is derived from an EMBL/GenBank/DDBJ whole genome shotgun (WGS) entry which is preliminary data.</text>
</comment>
<organism evidence="2 3">
    <name type="scientific">Undibacterium oligocarboniphilum</name>
    <dbReference type="NCBI Taxonomy" id="666702"/>
    <lineage>
        <taxon>Bacteria</taxon>
        <taxon>Pseudomonadati</taxon>
        <taxon>Pseudomonadota</taxon>
        <taxon>Betaproteobacteria</taxon>
        <taxon>Burkholderiales</taxon>
        <taxon>Oxalobacteraceae</taxon>
        <taxon>Undibacterium</taxon>
    </lineage>
</organism>
<keyword evidence="3" id="KW-1185">Reference proteome</keyword>
<keyword evidence="1" id="KW-1133">Transmembrane helix</keyword>
<dbReference type="AlphaFoldDB" id="A0A850QQE8"/>
<dbReference type="Proteomes" id="UP000588051">
    <property type="component" value="Unassembled WGS sequence"/>
</dbReference>
<name>A0A850QQE8_9BURK</name>
<feature type="transmembrane region" description="Helical" evidence="1">
    <location>
        <begin position="33"/>
        <end position="51"/>
    </location>
</feature>
<evidence type="ECO:0000256" key="1">
    <source>
        <dbReference type="SAM" id="Phobius"/>
    </source>
</evidence>
<reference evidence="2 3" key="1">
    <citation type="submission" date="2020-06" db="EMBL/GenBank/DDBJ databases">
        <authorList>
            <person name="Qiu C."/>
            <person name="Liu Z."/>
        </authorList>
    </citation>
    <scope>NUCLEOTIDE SEQUENCE [LARGE SCALE GENOMIC DNA]</scope>
    <source>
        <strain evidence="2 3">EM 1</strain>
    </source>
</reference>
<proteinExistence type="predicted"/>
<keyword evidence="1" id="KW-0812">Transmembrane</keyword>
<accession>A0A850QQE8</accession>
<dbReference type="EMBL" id="JABXYJ010000008">
    <property type="protein sequence ID" value="NVO79000.1"/>
    <property type="molecule type" value="Genomic_DNA"/>
</dbReference>
<evidence type="ECO:0000313" key="3">
    <source>
        <dbReference type="Proteomes" id="UP000588051"/>
    </source>
</evidence>
<sequence length="95" mass="10909">MTILKALGIYFGLLIGFFVLVELSFAFTWFPGIIPLVSYFVCGFVLNRIVLRGLVEWHPVHNTVENVSSGKLNFLIFWPFAYPVLFFKLSVVKHL</sequence>
<protein>
    <submittedName>
        <fullName evidence="2">Uncharacterized protein</fullName>
    </submittedName>
</protein>
<keyword evidence="1" id="KW-0472">Membrane</keyword>
<evidence type="ECO:0000313" key="2">
    <source>
        <dbReference type="EMBL" id="NVO79000.1"/>
    </source>
</evidence>
<gene>
    <name evidence="2" type="ORF">HV832_14310</name>
</gene>
<feature type="transmembrane region" description="Helical" evidence="1">
    <location>
        <begin position="7"/>
        <end position="27"/>
    </location>
</feature>